<dbReference type="Pfam" id="PF00858">
    <property type="entry name" value="ASC"/>
    <property type="match status" value="1"/>
</dbReference>
<dbReference type="Gene3D" id="1.10.287.770">
    <property type="entry name" value="YojJ-like"/>
    <property type="match status" value="1"/>
</dbReference>
<comment type="caution">
    <text evidence="14">The sequence shown here is derived from an EMBL/GenBank/DDBJ whole genome shotgun (WGS) entry which is preliminary data.</text>
</comment>
<keyword evidence="9 13" id="KW-0472">Membrane</keyword>
<evidence type="ECO:0000256" key="8">
    <source>
        <dbReference type="ARBA" id="ARBA00023065"/>
    </source>
</evidence>
<keyword evidence="7" id="KW-0915">Sodium</keyword>
<evidence type="ECO:0000313" key="15">
    <source>
        <dbReference type="Proteomes" id="UP001054945"/>
    </source>
</evidence>
<keyword evidence="10 12" id="KW-0739">Sodium transport</keyword>
<evidence type="ECO:0000313" key="14">
    <source>
        <dbReference type="EMBL" id="GIZ03305.1"/>
    </source>
</evidence>
<dbReference type="EMBL" id="BPLR01001586">
    <property type="protein sequence ID" value="GIZ03305.1"/>
    <property type="molecule type" value="Genomic_DNA"/>
</dbReference>
<evidence type="ECO:0000256" key="13">
    <source>
        <dbReference type="SAM" id="Phobius"/>
    </source>
</evidence>
<keyword evidence="11 12" id="KW-0407">Ion channel</keyword>
<protein>
    <submittedName>
        <fullName evidence="14">Uncharacterized protein</fullName>
    </submittedName>
</protein>
<evidence type="ECO:0000256" key="12">
    <source>
        <dbReference type="RuleBase" id="RU000679"/>
    </source>
</evidence>
<dbReference type="PANTHER" id="PTHR11690">
    <property type="entry name" value="AMILORIDE-SENSITIVE SODIUM CHANNEL-RELATED"/>
    <property type="match status" value="1"/>
</dbReference>
<dbReference type="GO" id="GO:0015280">
    <property type="term" value="F:ligand-gated sodium channel activity"/>
    <property type="evidence" value="ECO:0007669"/>
    <property type="project" value="TreeGrafter"/>
</dbReference>
<organism evidence="14 15">
    <name type="scientific">Caerostris extrusa</name>
    <name type="common">Bark spider</name>
    <name type="synonym">Caerostris bankana</name>
    <dbReference type="NCBI Taxonomy" id="172846"/>
    <lineage>
        <taxon>Eukaryota</taxon>
        <taxon>Metazoa</taxon>
        <taxon>Ecdysozoa</taxon>
        <taxon>Arthropoda</taxon>
        <taxon>Chelicerata</taxon>
        <taxon>Arachnida</taxon>
        <taxon>Araneae</taxon>
        <taxon>Araneomorphae</taxon>
        <taxon>Entelegynae</taxon>
        <taxon>Araneoidea</taxon>
        <taxon>Araneidae</taxon>
        <taxon>Caerostris</taxon>
    </lineage>
</organism>
<keyword evidence="6 13" id="KW-1133">Transmembrane helix</keyword>
<feature type="transmembrane region" description="Helical" evidence="13">
    <location>
        <begin position="411"/>
        <end position="444"/>
    </location>
</feature>
<evidence type="ECO:0000256" key="10">
    <source>
        <dbReference type="ARBA" id="ARBA00023201"/>
    </source>
</evidence>
<keyword evidence="8 12" id="KW-0406">Ion transport</keyword>
<dbReference type="PRINTS" id="PR01078">
    <property type="entry name" value="AMINACHANNEL"/>
</dbReference>
<evidence type="ECO:0000256" key="1">
    <source>
        <dbReference type="ARBA" id="ARBA00004141"/>
    </source>
</evidence>
<dbReference type="InterPro" id="IPR001873">
    <property type="entry name" value="ENaC"/>
</dbReference>
<keyword evidence="4 12" id="KW-0894">Sodium channel</keyword>
<dbReference type="Proteomes" id="UP001054945">
    <property type="component" value="Unassembled WGS sequence"/>
</dbReference>
<dbReference type="AlphaFoldDB" id="A0AAV4YA35"/>
<keyword evidence="5 12" id="KW-0812">Transmembrane</keyword>
<proteinExistence type="inferred from homology"/>
<evidence type="ECO:0000256" key="5">
    <source>
        <dbReference type="ARBA" id="ARBA00022692"/>
    </source>
</evidence>
<comment type="similarity">
    <text evidence="2 12">Belongs to the amiloride-sensitive sodium channel (TC 1.A.6) family.</text>
</comment>
<reference evidence="14 15" key="1">
    <citation type="submission" date="2021-06" db="EMBL/GenBank/DDBJ databases">
        <title>Caerostris extrusa draft genome.</title>
        <authorList>
            <person name="Kono N."/>
            <person name="Arakawa K."/>
        </authorList>
    </citation>
    <scope>NUCLEOTIDE SEQUENCE [LARGE SCALE GENOMIC DNA]</scope>
</reference>
<gene>
    <name evidence="14" type="primary">AVEN_115864_1</name>
    <name evidence="14" type="ORF">CEXT_795981</name>
</gene>
<accession>A0AAV4YA35</accession>
<sequence>MTTETNNNPPLQRQRSVRNYASKLFKESSVSAVAAIVSTGNVPRKVFRVLVFVSFTAGFLYQCIKFLCYVMQYPTIINIEMNKPDKYLAPAYTFCNANGSKFCAAYPNNCVEADEELCTAYPHYCRGNNTKVPDISNLNVSLTTKAILELGHKGDDMLVGKGKLVGPLPRANEEEFHIASCFALNDRVDNSLEPKYMTRKIIKFNDAAEFVFDPEEDEMFYPNSEPGVLFSIHSPFEAVNPFEKGIFMKPGFLYRISVELREEHLLPYPYKTDCMNYTEMWVNANRTGPRSQQMCRHRCLRNIMEHCYNCSHPLILYPSRKGRFCMDFGHVNSTEECKRPDILVKSCVDLCKEDCRRMKFSYKVQETYLARYSSYRAAKNLSLLIRVKIYFEDQEILTIRYQPQFQEVEAFSYIGGFIGIWLGVSLVQVVDVFESIFLIARYFFKRNCGMF</sequence>
<dbReference type="GO" id="GO:0005886">
    <property type="term" value="C:plasma membrane"/>
    <property type="evidence" value="ECO:0007669"/>
    <property type="project" value="TreeGrafter"/>
</dbReference>
<evidence type="ECO:0000256" key="7">
    <source>
        <dbReference type="ARBA" id="ARBA00023053"/>
    </source>
</evidence>
<keyword evidence="3 12" id="KW-0813">Transport</keyword>
<evidence type="ECO:0000256" key="3">
    <source>
        <dbReference type="ARBA" id="ARBA00022448"/>
    </source>
</evidence>
<evidence type="ECO:0000256" key="2">
    <source>
        <dbReference type="ARBA" id="ARBA00007193"/>
    </source>
</evidence>
<evidence type="ECO:0000256" key="11">
    <source>
        <dbReference type="ARBA" id="ARBA00023303"/>
    </source>
</evidence>
<evidence type="ECO:0000256" key="9">
    <source>
        <dbReference type="ARBA" id="ARBA00023136"/>
    </source>
</evidence>
<evidence type="ECO:0000256" key="4">
    <source>
        <dbReference type="ARBA" id="ARBA00022461"/>
    </source>
</evidence>
<keyword evidence="15" id="KW-1185">Reference proteome</keyword>
<name>A0AAV4YA35_CAEEX</name>
<evidence type="ECO:0000256" key="6">
    <source>
        <dbReference type="ARBA" id="ARBA00022989"/>
    </source>
</evidence>
<comment type="subcellular location">
    <subcellularLocation>
        <location evidence="1">Membrane</location>
        <topology evidence="1">Multi-pass membrane protein</topology>
    </subcellularLocation>
</comment>